<dbReference type="SMART" id="SM00823">
    <property type="entry name" value="PKS_PP"/>
    <property type="match status" value="1"/>
</dbReference>
<feature type="binding site" evidence="5">
    <location>
        <position position="403"/>
    </location>
    <ligand>
        <name>AMP</name>
        <dbReference type="ChEBI" id="CHEBI:456215"/>
    </ligand>
</feature>
<keyword evidence="5" id="KW-0521">NADP</keyword>
<comment type="caution">
    <text evidence="5">Lacks conserved residue(s) required for the propagation of feature annotation.</text>
</comment>
<evidence type="ECO:0000259" key="6">
    <source>
        <dbReference type="PROSITE" id="PS50075"/>
    </source>
</evidence>
<keyword evidence="2 5" id="KW-0597">Phosphoprotein</keyword>
<feature type="binding site" evidence="5">
    <location>
        <position position="904"/>
    </location>
    <ligand>
        <name>NADP(+)</name>
        <dbReference type="ChEBI" id="CHEBI:58349"/>
    </ligand>
</feature>
<dbReference type="Gene3D" id="3.40.50.12780">
    <property type="entry name" value="N-terminal domain of ligase-like"/>
    <property type="match status" value="1"/>
</dbReference>
<dbReference type="GO" id="GO:0016020">
    <property type="term" value="C:membrane"/>
    <property type="evidence" value="ECO:0007669"/>
    <property type="project" value="TreeGrafter"/>
</dbReference>
<dbReference type="Proteomes" id="UP000007329">
    <property type="component" value="Chromosome"/>
</dbReference>
<evidence type="ECO:0000256" key="4">
    <source>
        <dbReference type="ARBA" id="ARBA00022840"/>
    </source>
</evidence>
<organism evidence="7 8">
    <name type="scientific">Mycobacterium indicus pranii (strain DSM 45239 / MTCC 9506)</name>
    <dbReference type="NCBI Taxonomy" id="1232724"/>
    <lineage>
        <taxon>Bacteria</taxon>
        <taxon>Bacillati</taxon>
        <taxon>Actinomycetota</taxon>
        <taxon>Actinomycetes</taxon>
        <taxon>Mycobacteriales</taxon>
        <taxon>Mycobacteriaceae</taxon>
        <taxon>Mycobacterium</taxon>
        <taxon>Mycobacterium avium complex (MAC)</taxon>
    </lineage>
</organism>
<feature type="binding site" evidence="5">
    <location>
        <begin position="398"/>
        <end position="399"/>
    </location>
    <ligand>
        <name>AMP</name>
        <dbReference type="ChEBI" id="CHEBI:456215"/>
    </ligand>
</feature>
<dbReference type="InterPro" id="IPR013120">
    <property type="entry name" value="FAR_NAD-bd"/>
</dbReference>
<dbReference type="PANTHER" id="PTHR43272:SF33">
    <property type="entry name" value="AMP-BINDING DOMAIN-CONTAINING PROTEIN-RELATED"/>
    <property type="match status" value="1"/>
</dbReference>
<feature type="binding site" evidence="5">
    <location>
        <position position="940"/>
    </location>
    <ligand>
        <name>NADP(+)</name>
        <dbReference type="ChEBI" id="CHEBI:58349"/>
    </ligand>
</feature>
<feature type="binding site" evidence="5">
    <location>
        <position position="599"/>
    </location>
    <ligand>
        <name>AMP</name>
        <dbReference type="ChEBI" id="CHEBI:456215"/>
    </ligand>
</feature>
<dbReference type="InterPro" id="IPR036736">
    <property type="entry name" value="ACP-like_sf"/>
</dbReference>
<accession>J9WJC3</accession>
<comment type="similarity">
    <text evidence="5">Belongs to the ATP-dependent AMP-binding enzyme family. Carboxylic acid reductase subfamily.</text>
</comment>
<dbReference type="NCBIfam" id="NF041592">
    <property type="entry name" value="carboxyl_red"/>
    <property type="match status" value="1"/>
</dbReference>
<dbReference type="PATRIC" id="fig|1232724.3.peg.5152"/>
<dbReference type="HAMAP" id="MF_02247">
    <property type="entry name" value="Carbox_acid_reduct"/>
    <property type="match status" value="1"/>
</dbReference>
<dbReference type="EMBL" id="CP002275">
    <property type="protein sequence ID" value="AFS17105.1"/>
    <property type="molecule type" value="Genomic_DNA"/>
</dbReference>
<evidence type="ECO:0000313" key="8">
    <source>
        <dbReference type="Proteomes" id="UP000007329"/>
    </source>
</evidence>
<feature type="binding site" evidence="5">
    <location>
        <begin position="864"/>
        <end position="866"/>
    </location>
    <ligand>
        <name>NADP(+)</name>
        <dbReference type="ChEBI" id="CHEBI:58349"/>
    </ligand>
</feature>
<dbReference type="GO" id="GO:0016620">
    <property type="term" value="F:oxidoreductase activity, acting on the aldehyde or oxo group of donors, NAD or NADP as acceptor"/>
    <property type="evidence" value="ECO:0007669"/>
    <property type="project" value="UniProtKB-UniRule"/>
</dbReference>
<dbReference type="PROSITE" id="PS00455">
    <property type="entry name" value="AMP_BINDING"/>
    <property type="match status" value="1"/>
</dbReference>
<dbReference type="GO" id="GO:0050661">
    <property type="term" value="F:NADP binding"/>
    <property type="evidence" value="ECO:0007669"/>
    <property type="project" value="UniProtKB-UniRule"/>
</dbReference>
<comment type="function">
    <text evidence="5">Catalyzes the ATP- and NADPH-dependent reduction of carboxylic acids to the corresponding aldehydes.</text>
</comment>
<dbReference type="PROSITE" id="PS50075">
    <property type="entry name" value="CARRIER"/>
    <property type="match status" value="1"/>
</dbReference>
<protein>
    <recommendedName>
        <fullName evidence="5">Carboxylic acid reductase</fullName>
        <shortName evidence="5">CAR</shortName>
        <ecNumber evidence="5">1.2.1.-</ecNumber>
    </recommendedName>
    <alternativeName>
        <fullName evidence="5">ATP/NADPH-dependent carboxylic acid reductase</fullName>
    </alternativeName>
</protein>
<evidence type="ECO:0000313" key="7">
    <source>
        <dbReference type="EMBL" id="AFS17105.1"/>
    </source>
</evidence>
<feature type="binding site" evidence="5">
    <location>
        <position position="282"/>
    </location>
    <ligand>
        <name>AMP</name>
        <dbReference type="ChEBI" id="CHEBI:456215"/>
    </ligand>
</feature>
<feature type="binding site" evidence="5">
    <location>
        <position position="944"/>
    </location>
    <ligand>
        <name>NADP(+)</name>
        <dbReference type="ChEBI" id="CHEBI:58349"/>
    </ligand>
</feature>
<comment type="domain">
    <text evidence="5">The N-terminal domain likely catalyzes substrate activation by formation of an initial acyl-AMP intermediate, the central region contains the phosphopantetheine attachment site, and the C-terminal domain catalyzes the reduction by NADPH of the intermediate thioester formed from the attack of the phosphopantetheine thiol at the carbonyl carbon of acyl-AMP.</text>
</comment>
<evidence type="ECO:0000256" key="5">
    <source>
        <dbReference type="HAMAP-Rule" id="MF_02247"/>
    </source>
</evidence>
<dbReference type="Gene3D" id="3.40.50.720">
    <property type="entry name" value="NAD(P)-binding Rossmann-like Domain"/>
    <property type="match status" value="1"/>
</dbReference>
<keyword evidence="4 5" id="KW-0067">ATP-binding</keyword>
<dbReference type="HOGENOM" id="CLU_009549_0_0_11"/>
<evidence type="ECO:0000256" key="1">
    <source>
        <dbReference type="ARBA" id="ARBA00022450"/>
    </source>
</evidence>
<feature type="binding site" evidence="5">
    <location>
        <begin position="771"/>
        <end position="774"/>
    </location>
    <ligand>
        <name>NADP(+)</name>
        <dbReference type="ChEBI" id="CHEBI:58349"/>
    </ligand>
</feature>
<evidence type="ECO:0000256" key="2">
    <source>
        <dbReference type="ARBA" id="ARBA00022553"/>
    </source>
</evidence>
<dbReference type="InterPro" id="IPR020845">
    <property type="entry name" value="AMP-binding_CS"/>
</dbReference>
<feature type="modified residue" description="O-(pantetheine 4'-phosphoryl)serine" evidence="5">
    <location>
        <position position="672"/>
    </location>
</feature>
<dbReference type="GO" id="GO:0031177">
    <property type="term" value="F:phosphopantetheine binding"/>
    <property type="evidence" value="ECO:0007669"/>
    <property type="project" value="UniProtKB-UniRule"/>
</dbReference>
<dbReference type="SUPFAM" id="SSF56801">
    <property type="entry name" value="Acetyl-CoA synthetase-like"/>
    <property type="match status" value="1"/>
</dbReference>
<dbReference type="NCBIfam" id="TIGR01746">
    <property type="entry name" value="Thioester-redct"/>
    <property type="match status" value="1"/>
</dbReference>
<evidence type="ECO:0000256" key="3">
    <source>
        <dbReference type="ARBA" id="ARBA00022741"/>
    </source>
</evidence>
<dbReference type="GO" id="GO:0005524">
    <property type="term" value="F:ATP binding"/>
    <property type="evidence" value="ECO:0007669"/>
    <property type="project" value="UniProtKB-UniRule"/>
</dbReference>
<reference evidence="7 8" key="2">
    <citation type="journal article" date="2012" name="Nucleic Acids Res.">
        <title>Massive gene acquisitions in Mycobacterium indicus pranii provide a perspective on mycobacterial evolution.</title>
        <authorList>
            <person name="Saini V."/>
            <person name="Raghuvanshi S."/>
            <person name="Khurana J.P."/>
            <person name="Ahmed N."/>
            <person name="Hasnain S.E."/>
            <person name="Tyagi A.K."/>
            <person name="Tyagi A.K."/>
        </authorList>
    </citation>
    <scope>NUCLEOTIDE SEQUENCE [LARGE SCALE GENOMIC DNA]</scope>
    <source>
        <strain evidence="8">DSM 45239 / MTCC 9506</strain>
    </source>
</reference>
<feature type="binding site" evidence="5">
    <location>
        <begin position="488"/>
        <end position="491"/>
    </location>
    <ligand>
        <name>AMP</name>
        <dbReference type="ChEBI" id="CHEBI:456215"/>
    </ligand>
</feature>
<keyword evidence="1 5" id="KW-0596">Phosphopantetheine</keyword>
<proteinExistence type="inferred from homology"/>
<dbReference type="Pfam" id="PF07993">
    <property type="entry name" value="NAD_binding_4"/>
    <property type="match status" value="1"/>
</dbReference>
<dbReference type="Pfam" id="PF00550">
    <property type="entry name" value="PP-binding"/>
    <property type="match status" value="1"/>
</dbReference>
<dbReference type="EC" id="1.2.1.-" evidence="5"/>
<dbReference type="InterPro" id="IPR046407">
    <property type="entry name" value="CAR"/>
</dbReference>
<feature type="binding site" evidence="5">
    <location>
        <position position="967"/>
    </location>
    <ligand>
        <name>NADP(+)</name>
        <dbReference type="ChEBI" id="CHEBI:58349"/>
    </ligand>
</feature>
<feature type="binding site" evidence="5">
    <location>
        <position position="798"/>
    </location>
    <ligand>
        <name>NADP(+)</name>
        <dbReference type="ChEBI" id="CHEBI:58349"/>
    </ligand>
</feature>
<dbReference type="SUPFAM" id="SSF51735">
    <property type="entry name" value="NAD(P)-binding Rossmann-fold domains"/>
    <property type="match status" value="1"/>
</dbReference>
<comment type="cofactor">
    <cofactor evidence="5">
        <name>pantetheine 4'-phosphate</name>
        <dbReference type="ChEBI" id="CHEBI:47942"/>
    </cofactor>
    <text evidence="5">Binds 1 phosphopantetheine covalently.</text>
</comment>
<gene>
    <name evidence="5" type="primary">car</name>
    <name evidence="7" type="ORF">MIP_07602</name>
</gene>
<dbReference type="AlphaFoldDB" id="J9WJC3"/>
<dbReference type="PANTHER" id="PTHR43272">
    <property type="entry name" value="LONG-CHAIN-FATTY-ACID--COA LIGASE"/>
    <property type="match status" value="1"/>
</dbReference>
<dbReference type="KEGG" id="mid:MIP_07602"/>
<feature type="binding site" evidence="5">
    <location>
        <position position="377"/>
    </location>
    <ligand>
        <name>AMP</name>
        <dbReference type="ChEBI" id="CHEBI:456215"/>
    </ligand>
</feature>
<feature type="binding site" evidence="5">
    <location>
        <position position="808"/>
    </location>
    <ligand>
        <name>NADP(+)</name>
        <dbReference type="ChEBI" id="CHEBI:58349"/>
    </ligand>
</feature>
<reference evidence="7 8" key="1">
    <citation type="journal article" date="2007" name="PLoS ONE">
        <title>Molecular analysis of a leprosy immunotherapeutic bacillus provides insights into Mycobacterium evolution.</title>
        <authorList>
            <person name="Ahmed N."/>
            <person name="Saini V."/>
            <person name="Raghuvanshi S."/>
            <person name="Khurana J.P."/>
            <person name="Tyagi A.K."/>
            <person name="Tyagi A.K."/>
            <person name="Hasnain S.E."/>
        </authorList>
    </citation>
    <scope>NUCLEOTIDE SEQUENCE [LARGE SCALE GENOMIC DNA]</scope>
    <source>
        <strain evidence="7">MTCC 9506</strain>
    </source>
</reference>
<dbReference type="InterPro" id="IPR009081">
    <property type="entry name" value="PP-bd_ACP"/>
</dbReference>
<dbReference type="InterPro" id="IPR036291">
    <property type="entry name" value="NAD(P)-bd_dom_sf"/>
</dbReference>
<dbReference type="InterPro" id="IPR020806">
    <property type="entry name" value="PKS_PP-bd"/>
</dbReference>
<dbReference type="InterPro" id="IPR042099">
    <property type="entry name" value="ANL_N_sf"/>
</dbReference>
<dbReference type="InterPro" id="IPR010080">
    <property type="entry name" value="Thioester_reductase-like_dom"/>
</dbReference>
<dbReference type="CDD" id="cd05235">
    <property type="entry name" value="SDR_e1"/>
    <property type="match status" value="1"/>
</dbReference>
<feature type="domain" description="Carrier" evidence="6">
    <location>
        <begin position="635"/>
        <end position="713"/>
    </location>
</feature>
<dbReference type="CDD" id="cd17632">
    <property type="entry name" value="AFD_CAR-like"/>
    <property type="match status" value="1"/>
</dbReference>
<sequence>MAATDEQFRNAQPDLSLQQAARQPGLRLPQILELFVEGYADRPAVGWRARTLSTDPATGRTTTRLLPRFDTMTYRELWADVRAIAAAWRHDAANPVSPGDFVATVGFASAEYLTLDLVCGYLGLVAVPLQHNTTPSRLRPIVDEVEPSILAAGVGYLDLAVEAASGSSSLRRLVVFDYQPEVDEQREALQRAQATLAAAGAAVTIETLDEIIERGRALPPEPMYTGDTDQRLAMIMYTSGSTGLPKGAMYTEQMLAKVWTNELMPDFADTPVFNVNFMPLNHLGGRIPLSTAFQAGGTSYFVPESDLSTLFDDWNLVRPTEMGLVPRVAEMLYQRYQSAVDRLVASGADAGSAEARARAELREQVLGGRIVTAFCGTAPLAAEMRAFVETCLDVHVLDGYGLTEVGMVTKDGRMTRPPVLDYKLIDVPELGYFHTDKPYPRGELLVKSLTATPGYFKRPDVTANAFDPDGYYRTGDVMAELEPDRLAYVDRRNNVLKLAQGEFVAVARLEAVFASAPLIRQIFVYGNSERPYLLAVVVPTADAAERFTGDPEGLKAAVAESLRQSAQLAELQSYEVPVDFVVETEPFSEDNGLLSGVGKLLRPKLKERYADRLEQLYAELAENRVTELRALREGADKHPVVFTLTRAAEALLGVAGGPPAPDALFIELGGDSLSALTFSNLLRDIFDVDVPVGMITGPATDLGQLAEYVESERKSGSRRPTFATVHGRDAAEVRAAELTLDKFIDATTLAAAPNLPRATGTPHTVLLTGANGYLGRFLALEWLERLAETGGKLVSIVRATDTATAGKRLEAVFDSGDPQLLERFRTLAAEHLEVIVGDIGEPNLGLDQATWQRLAQSVDLIVHPAALVNHVLPYDQLFGPNVVGTAELIRLAITTRIKPVTYLSTVAVAMTVDPGEFAEDGDIRAVSAVRPIDDSYANGYANSKWAGEVLLREAHDLCGLPVAVFRSDMILAHSRYAGQLNVPDAFTRLMFSLLTTGIAPTTFYRTDEHGNRAVAHYDGLPADFVAEAVTTLGEQMAAEESGEYRSYDVMNPHDDGVSLDVFVDWLIAAGHDIRRIEDYDEWLGRFTTALRALPDKQRQHSVLPLLDAYREPATPLRGAPAPTDVFRHAVRTAKIGADEDIPHLSAALIDKYVADLRLLGLV</sequence>
<dbReference type="GO" id="GO:0004467">
    <property type="term" value="F:long-chain fatty acid-CoA ligase activity"/>
    <property type="evidence" value="ECO:0007669"/>
    <property type="project" value="TreeGrafter"/>
</dbReference>
<dbReference type="InterPro" id="IPR000873">
    <property type="entry name" value="AMP-dep_synth/lig_dom"/>
</dbReference>
<keyword evidence="3 5" id="KW-0547">Nucleotide-binding</keyword>
<dbReference type="Pfam" id="PF00501">
    <property type="entry name" value="AMP-binding"/>
    <property type="match status" value="1"/>
</dbReference>
<comment type="catalytic activity">
    <reaction evidence="5">
        <text>a carboxylate + ATP + NADPH + H(+) = an aldehyde + AMP + diphosphate + NADP(+)</text>
        <dbReference type="Rhea" id="RHEA:50916"/>
        <dbReference type="ChEBI" id="CHEBI:15378"/>
        <dbReference type="ChEBI" id="CHEBI:17478"/>
        <dbReference type="ChEBI" id="CHEBI:29067"/>
        <dbReference type="ChEBI" id="CHEBI:30616"/>
        <dbReference type="ChEBI" id="CHEBI:33019"/>
        <dbReference type="ChEBI" id="CHEBI:57783"/>
        <dbReference type="ChEBI" id="CHEBI:58349"/>
        <dbReference type="ChEBI" id="CHEBI:456215"/>
    </reaction>
</comment>
<keyword evidence="5" id="KW-0560">Oxidoreductase</keyword>
<name>J9WJC3_MYCIP</name>
<dbReference type="SUPFAM" id="SSF47336">
    <property type="entry name" value="ACP-like"/>
    <property type="match status" value="1"/>
</dbReference>
<dbReference type="Gene3D" id="1.10.1200.10">
    <property type="entry name" value="ACP-like"/>
    <property type="match status" value="1"/>
</dbReference>
<feature type="binding site" evidence="5">
    <location>
        <position position="476"/>
    </location>
    <ligand>
        <name>AMP</name>
        <dbReference type="ChEBI" id="CHEBI:456215"/>
    </ligand>
</feature>
<feature type="binding site" evidence="5">
    <location>
        <position position="497"/>
    </location>
    <ligand>
        <name>AMP</name>
        <dbReference type="ChEBI" id="CHEBI:456215"/>
    </ligand>
</feature>